<feature type="signal peptide" evidence="2">
    <location>
        <begin position="1"/>
        <end position="21"/>
    </location>
</feature>
<feature type="domain" description="Autotransporter" evidence="3">
    <location>
        <begin position="1652"/>
        <end position="1954"/>
    </location>
</feature>
<accession>A0A379XSC0</accession>
<dbReference type="InterPro" id="IPR036709">
    <property type="entry name" value="Autotransporte_beta_dom_sf"/>
</dbReference>
<dbReference type="RefSeq" id="WP_151271819.1">
    <property type="nucleotide sequence ID" value="NZ_DADWZK010000011.1"/>
</dbReference>
<evidence type="ECO:0000313" key="4">
    <source>
        <dbReference type="EMBL" id="SUI03431.1"/>
    </source>
</evidence>
<evidence type="ECO:0000313" key="5">
    <source>
        <dbReference type="Proteomes" id="UP000254220"/>
    </source>
</evidence>
<evidence type="ECO:0000256" key="2">
    <source>
        <dbReference type="SAM" id="SignalP"/>
    </source>
</evidence>
<dbReference type="Proteomes" id="UP000254220">
    <property type="component" value="Unassembled WGS sequence"/>
</dbReference>
<dbReference type="InterPro" id="IPR058035">
    <property type="entry name" value="BigA/YdbA-like_N"/>
</dbReference>
<feature type="compositionally biased region" description="Low complexity" evidence="1">
    <location>
        <begin position="117"/>
        <end position="185"/>
    </location>
</feature>
<dbReference type="EMBL" id="UGYB01000001">
    <property type="protein sequence ID" value="SUI03431.1"/>
    <property type="molecule type" value="Genomic_DNA"/>
</dbReference>
<evidence type="ECO:0000259" key="3">
    <source>
        <dbReference type="PROSITE" id="PS51208"/>
    </source>
</evidence>
<sequence>MKRKKLLSACVAMALSGQTWAADVSSVDTLDEMKKSSRITCPTDLHKLSAEQLKQLPPECRQDDNQDGGYWLAGGVAIAGVTATILAYNHDNDSHHHHNDNPPVPPTPPVPPDDGGDVTPPDDGGDVTPPDDGGDVTPPDDGGDVTPPDDGGDVTPPDDGGDVTPPDDGGDVTPPDDGGDVTPPDDGGDETPTYKHIEYNNNVIWDEKSSTLKIRDTTFTYSKNDDGTYTLTGADGRTFLLESWYIDEDSNTILLDGSSPHSDNTWMYDNSGTLYLMKENGITVDDPSKTMSITGHDMVIIDSGGNTALNGATVMAITGDNITIINEGDTTANGEGSIVGKITGDHITITNDGDIFADGGTAAKITGDYAVISNIGNSTITNGGAGTRINGDNAGVNTTGNMNIDGAGSVGIKITGNDAAVNIESEIFNVTNGATGIDLTGDDALVVNKGDITADGAGSTSVRVNGDNASIEQDGALTISGGAHGIDVKGDGAKIRNTGEISVSDAGSVGMVVKGDNADIEQKGDLLVTHGAHGIEIDGNDTAFNNEGNITVRDAGSTSVLISGDDGKFTNTGDINVSQDGTGIWLNGDNTDVVLDGNVNVSLTEDDTAYFHAIGVNVTGDNSHVQLNGAMNVTFDTASTGVGVNGTPTGLSVSGEDNTVDINGALGLTTQLEPQSLRGSELAIHGVNVTGDGNVVNINQGLNIDYTVANNAAFTNVVGVDVTGNNTVNIGGSSVIDIVGFSGVVQLATVSDGGHIVLDDDATLDITYVDGGSNYYGNGSIIDASDSGTTIENKATINATDNVNVIGVSNGASLTNTGKINIHPAESTNNTQTAAIRSVGDGSTATNSTGGVINITSTTKPIHADGIYAFPIVWFNNTYYAMVAMNDGTVINAEGGTINLQGAGLYGMGSSRGSMTNAGTINVDSFIPVLDEKGAVIDSNYWGASNIFLLSGGMIAGSTDTNNNKATALNTGTINVNNEGFGMLAMSGGTVTNQGTINLTADAGETEQNVNQLFAMGAIKGGMAINDQSGVININTDIGQAFYNDGTGTIVNYGTICTLGVCQSSEEYNPGDTDVSLTYSGTDVIATSGQQVTLDRGYRVVGNGSMVSNAGKVSGGKLTIEKNATLTNDSTGIINTAITVDTDGTLVNNGTLNTVELAGGTFNNNGTLNDKVTIGNSSRDAVLNNTGSLSTLQLNSGTVNNSGTATARINMQGDAVFNNLAGGEVKKGAIMYNSAVVNNAGTWKLGYENEGTNTGKLEIDDQSVFNNSGELILDNSKNAIHMLGNNADATLYNTGTMILTASSGNGAVNFDDGASQFINNGEVNSAITVAVSNADADAGNAFFWNQDNGVVNFDKDNASAINFTHSNYVAENDGKMNISGNNAVAMNGGSNARLVNNGEINLGTAGTTDTGMIAMQLDASATSDAVIENNGTINIYANDSFAFSVLGAEGHVVNNGTVVIADGVTGSGLIKQEDVAVEGVNGNNGNSTEVHYADYTLPNGTMTSSNGTSSSASASGEMNNLSGYVVGTNADGSAGQLMVNNASLNGVEINAGFAAGTDATTMTFNDVVQGDNLTDADAITSSTVVWSAQSSQDTNGNVDVTMTKNAYVDVATDTAVSDVAKALDAGYTNNELYTSLNVGTTAELNSALKQISGSQATTVFREARVLSNRFSMLADAAPQVSNGLAFNVVAKGDPRAELGNDTQYDMLALRKSLDLTASQSLSLEYGIARLDGNGSDTAGDNGVTGGYSQFFGLKHQMSFDNGMSWNNALRYDVHNLDSSRSVAYSDVNKTADTSVKQQYLEFRSEGAKTFALGETVKVTPYAGVKLRHTLEDGYREHNAGDFNLNMNSGSETAVDSIVGLKLDYAGKNGWSANATLEGGPNLSYAKSQRSATLAGAGDQRFNVDDGQQGGGVNSLATVGVKYSGKDSALHLDAYQWKEDGISDKGFMLNFKKRF</sequence>
<feature type="chain" id="PRO_5016690885" evidence="2">
    <location>
        <begin position="22"/>
        <end position="1954"/>
    </location>
</feature>
<keyword evidence="2" id="KW-0732">Signal</keyword>
<evidence type="ECO:0000256" key="1">
    <source>
        <dbReference type="SAM" id="MobiDB-lite"/>
    </source>
</evidence>
<dbReference type="InterPro" id="IPR005546">
    <property type="entry name" value="Autotransporte_beta"/>
</dbReference>
<dbReference type="SUPFAM" id="SSF103515">
    <property type="entry name" value="Autotransporter"/>
    <property type="match status" value="1"/>
</dbReference>
<gene>
    <name evidence="4" type="primary">bigA</name>
    <name evidence="4" type="ORF">NCTC12420_03229</name>
</gene>
<organism evidence="4 5">
    <name type="scientific">Salmonella enterica subsp. indica</name>
    <dbReference type="NCBI Taxonomy" id="59207"/>
    <lineage>
        <taxon>Bacteria</taxon>
        <taxon>Pseudomonadati</taxon>
        <taxon>Pseudomonadota</taxon>
        <taxon>Gammaproteobacteria</taxon>
        <taxon>Enterobacterales</taxon>
        <taxon>Enterobacteriaceae</taxon>
        <taxon>Salmonella</taxon>
    </lineage>
</organism>
<feature type="compositionally biased region" description="Pro residues" evidence="1">
    <location>
        <begin position="102"/>
        <end position="112"/>
    </location>
</feature>
<dbReference type="Pfam" id="PF25784">
    <property type="entry name" value="BigA_N"/>
    <property type="match status" value="1"/>
</dbReference>
<dbReference type="Pfam" id="PF25783">
    <property type="entry name" value="BigA_beta"/>
    <property type="match status" value="1"/>
</dbReference>
<dbReference type="PROSITE" id="PS51208">
    <property type="entry name" value="AUTOTRANSPORTER"/>
    <property type="match status" value="1"/>
</dbReference>
<feature type="region of interest" description="Disordered" evidence="1">
    <location>
        <begin position="91"/>
        <end position="195"/>
    </location>
</feature>
<reference evidence="4 5" key="1">
    <citation type="submission" date="2018-06" db="EMBL/GenBank/DDBJ databases">
        <authorList>
            <consortium name="Pathogen Informatics"/>
            <person name="Doyle S."/>
        </authorList>
    </citation>
    <scope>NUCLEOTIDE SEQUENCE [LARGE SCALE GENOMIC DNA]</scope>
    <source>
        <strain evidence="4 5">NCTC12420</strain>
    </source>
</reference>
<dbReference type="InterPro" id="IPR058034">
    <property type="entry name" value="BigA_beta"/>
</dbReference>
<proteinExistence type="predicted"/>
<name>A0A379XSC0_SALER</name>
<protein>
    <submittedName>
        <fullName evidence="4">Surface-exposed virulence protein</fullName>
    </submittedName>
</protein>